<dbReference type="Proteomes" id="UP000565205">
    <property type="component" value="Unassembled WGS sequence"/>
</dbReference>
<dbReference type="GO" id="GO:0000287">
    <property type="term" value="F:magnesium ion binding"/>
    <property type="evidence" value="ECO:0007669"/>
    <property type="project" value="InterPro"/>
</dbReference>
<organism evidence="1 3">
    <name type="scientific">Endobacter medicaginis</name>
    <dbReference type="NCBI Taxonomy" id="1181271"/>
    <lineage>
        <taxon>Bacteria</taxon>
        <taxon>Pseudomonadati</taxon>
        <taxon>Pseudomonadota</taxon>
        <taxon>Alphaproteobacteria</taxon>
        <taxon>Acetobacterales</taxon>
        <taxon>Acetobacteraceae</taxon>
        <taxon>Endobacter</taxon>
    </lineage>
</organism>
<dbReference type="GO" id="GO:0009036">
    <property type="term" value="F:type II site-specific deoxyribonuclease activity"/>
    <property type="evidence" value="ECO:0007669"/>
    <property type="project" value="InterPro"/>
</dbReference>
<dbReference type="Pfam" id="PF09195">
    <property type="entry name" value="Endonuc-BglII"/>
    <property type="match status" value="1"/>
</dbReference>
<keyword evidence="3" id="KW-1185">Reference proteome</keyword>
<evidence type="ECO:0000313" key="3">
    <source>
        <dbReference type="Proteomes" id="UP000557688"/>
    </source>
</evidence>
<evidence type="ECO:0000313" key="1">
    <source>
        <dbReference type="EMBL" id="MBB3175403.1"/>
    </source>
</evidence>
<dbReference type="Proteomes" id="UP000557688">
    <property type="component" value="Unassembled WGS sequence"/>
</dbReference>
<comment type="caution">
    <text evidence="1">The sequence shown here is derived from an EMBL/GenBank/DDBJ whole genome shotgun (WGS) entry which is preliminary data.</text>
</comment>
<evidence type="ECO:0000313" key="2">
    <source>
        <dbReference type="EMBL" id="NVN29351.1"/>
    </source>
</evidence>
<evidence type="ECO:0000313" key="4">
    <source>
        <dbReference type="Proteomes" id="UP000565205"/>
    </source>
</evidence>
<accession>A0A839V3P6</accession>
<reference evidence="1 3" key="2">
    <citation type="submission" date="2020-08" db="EMBL/GenBank/DDBJ databases">
        <title>Genomic Encyclopedia of Type Strains, Phase III (KMG-III): the genomes of soil and plant-associated and newly described type strains.</title>
        <authorList>
            <person name="Whitman W."/>
        </authorList>
    </citation>
    <scope>NUCLEOTIDE SEQUENCE [LARGE SCALE GENOMIC DNA]</scope>
    <source>
        <strain evidence="1 3">CECT 8088</strain>
    </source>
</reference>
<evidence type="ECO:0008006" key="5">
    <source>
        <dbReference type="Google" id="ProtNLM"/>
    </source>
</evidence>
<dbReference type="EMBL" id="JABXXQ010000029">
    <property type="protein sequence ID" value="NVN29351.1"/>
    <property type="molecule type" value="Genomic_DNA"/>
</dbReference>
<sequence length="266" mass="29639">MDEFLSGFELLSAVDVHDSGLLPDGFTDKFDVYSYRNALRILSTSCRAEFEEVIEALEGFSIRTDDIVVGGGNKSKIAKGVEGIFHPLGWRETRVSADLLITRTVHIDPNKRGKSAPTEKTHALIKNAVDGHKIDFVKGRVAFDMEWNSKDQTFDRDLYAMRSFYETNIISAGILLTRGESLVPVFSELKARAPDRIKTSKFGASTTWMRKLTPRLDAGRAGGCPILALGIRPALITDYEQWLDEHPRQQEATSILSDEGDADDED</sequence>
<dbReference type="SUPFAM" id="SSF52980">
    <property type="entry name" value="Restriction endonuclease-like"/>
    <property type="match status" value="1"/>
</dbReference>
<dbReference type="InterPro" id="IPR011338">
    <property type="entry name" value="BamHI/BglII/BstY"/>
</dbReference>
<dbReference type="Gene3D" id="3.40.91.20">
    <property type="match status" value="1"/>
</dbReference>
<dbReference type="GO" id="GO:0009307">
    <property type="term" value="P:DNA restriction-modification system"/>
    <property type="evidence" value="ECO:0007669"/>
    <property type="project" value="InterPro"/>
</dbReference>
<dbReference type="InterPro" id="IPR015278">
    <property type="entry name" value="BglII-like"/>
</dbReference>
<proteinExistence type="predicted"/>
<name>A0A839V3P6_9PROT</name>
<gene>
    <name evidence="1" type="ORF">FHR90_003258</name>
    <name evidence="2" type="ORF">HUK83_03220</name>
</gene>
<reference evidence="2 4" key="1">
    <citation type="submission" date="2020-06" db="EMBL/GenBank/DDBJ databases">
        <title>Description of novel acetic acid bacteria.</title>
        <authorList>
            <person name="Sombolestani A."/>
        </authorList>
    </citation>
    <scope>NUCLEOTIDE SEQUENCE [LARGE SCALE GENOMIC DNA]</scope>
    <source>
        <strain evidence="2 4">LMG 26838</strain>
    </source>
</reference>
<protein>
    <recommendedName>
        <fullName evidence="5">Restriction endonuclease BglII</fullName>
    </recommendedName>
</protein>
<dbReference type="RefSeq" id="WP_176622073.1">
    <property type="nucleotide sequence ID" value="NZ_JABXXQ010000029.1"/>
</dbReference>
<dbReference type="EMBL" id="JACHXV010000029">
    <property type="protein sequence ID" value="MBB3175403.1"/>
    <property type="molecule type" value="Genomic_DNA"/>
</dbReference>
<dbReference type="AlphaFoldDB" id="A0A839V3P6"/>
<dbReference type="InterPro" id="IPR011335">
    <property type="entry name" value="Restrct_endonuc-II-like"/>
</dbReference>
<dbReference type="GO" id="GO:0003677">
    <property type="term" value="F:DNA binding"/>
    <property type="evidence" value="ECO:0007669"/>
    <property type="project" value="InterPro"/>
</dbReference>